<evidence type="ECO:0000256" key="4">
    <source>
        <dbReference type="ARBA" id="ARBA00022989"/>
    </source>
</evidence>
<dbReference type="GO" id="GO:0033228">
    <property type="term" value="P:cysteine export across plasma membrane"/>
    <property type="evidence" value="ECO:0007669"/>
    <property type="project" value="TreeGrafter"/>
</dbReference>
<dbReference type="Proteomes" id="UP000094936">
    <property type="component" value="Unassembled WGS sequence"/>
</dbReference>
<dbReference type="RefSeq" id="WP_068899768.1">
    <property type="nucleotide sequence ID" value="NZ_JBHUIF010000033.1"/>
</dbReference>
<evidence type="ECO:0000256" key="2">
    <source>
        <dbReference type="ARBA" id="ARBA00022475"/>
    </source>
</evidence>
<protein>
    <submittedName>
        <fullName evidence="7">Lysine transporter LysE</fullName>
    </submittedName>
</protein>
<keyword evidence="4 6" id="KW-1133">Transmembrane helix</keyword>
<dbReference type="STRING" id="1080227.A8L45_04740"/>
<comment type="caution">
    <text evidence="7">The sequence shown here is derived from an EMBL/GenBank/DDBJ whole genome shotgun (WGS) entry which is preliminary data.</text>
</comment>
<feature type="transmembrane region" description="Helical" evidence="6">
    <location>
        <begin position="179"/>
        <end position="196"/>
    </location>
</feature>
<feature type="transmembrane region" description="Helical" evidence="6">
    <location>
        <begin position="110"/>
        <end position="132"/>
    </location>
</feature>
<feature type="transmembrane region" description="Helical" evidence="6">
    <location>
        <begin position="68"/>
        <end position="89"/>
    </location>
</feature>
<dbReference type="GO" id="GO:0015171">
    <property type="term" value="F:amino acid transmembrane transporter activity"/>
    <property type="evidence" value="ECO:0007669"/>
    <property type="project" value="TreeGrafter"/>
</dbReference>
<keyword evidence="5 6" id="KW-0472">Membrane</keyword>
<dbReference type="InterPro" id="IPR001123">
    <property type="entry name" value="LeuE-type"/>
</dbReference>
<dbReference type="Pfam" id="PF01810">
    <property type="entry name" value="LysE"/>
    <property type="match status" value="1"/>
</dbReference>
<gene>
    <name evidence="7" type="ORF">A8L45_04740</name>
</gene>
<evidence type="ECO:0000256" key="3">
    <source>
        <dbReference type="ARBA" id="ARBA00022692"/>
    </source>
</evidence>
<keyword evidence="2" id="KW-1003">Cell membrane</keyword>
<feature type="transmembrane region" description="Helical" evidence="6">
    <location>
        <begin position="138"/>
        <end position="159"/>
    </location>
</feature>
<dbReference type="OrthoDB" id="9812084at2"/>
<evidence type="ECO:0000313" key="7">
    <source>
        <dbReference type="EMBL" id="ODA35224.1"/>
    </source>
</evidence>
<evidence type="ECO:0000256" key="6">
    <source>
        <dbReference type="SAM" id="Phobius"/>
    </source>
</evidence>
<evidence type="ECO:0000256" key="5">
    <source>
        <dbReference type="ARBA" id="ARBA00023136"/>
    </source>
</evidence>
<dbReference type="PANTHER" id="PTHR30086">
    <property type="entry name" value="ARGININE EXPORTER PROTEIN ARGO"/>
    <property type="match status" value="1"/>
</dbReference>
<organism evidence="7 8">
    <name type="scientific">Veronia pacifica</name>
    <dbReference type="NCBI Taxonomy" id="1080227"/>
    <lineage>
        <taxon>Bacteria</taxon>
        <taxon>Pseudomonadati</taxon>
        <taxon>Pseudomonadota</taxon>
        <taxon>Gammaproteobacteria</taxon>
        <taxon>Vibrionales</taxon>
        <taxon>Vibrionaceae</taxon>
        <taxon>Veronia</taxon>
    </lineage>
</organism>
<keyword evidence="3 6" id="KW-0812">Transmembrane</keyword>
<dbReference type="PANTHER" id="PTHR30086:SF20">
    <property type="entry name" value="ARGININE EXPORTER PROTEIN ARGO-RELATED"/>
    <property type="match status" value="1"/>
</dbReference>
<name>A0A1C3EPN6_9GAMM</name>
<dbReference type="GO" id="GO:0005886">
    <property type="term" value="C:plasma membrane"/>
    <property type="evidence" value="ECO:0007669"/>
    <property type="project" value="UniProtKB-SubCell"/>
</dbReference>
<proteinExistence type="predicted"/>
<accession>A0A1C3EPN6</accession>
<dbReference type="AlphaFoldDB" id="A0A1C3EPN6"/>
<sequence length="197" mass="21653">MTLIIAMCMYAFTMSVSPGPVNMVILNSGLNYGARKTIMFIIGSTFGFTLLLSFIGLGLGALLSSLPFLVHLLTVAGSGFIAYLGWQIMRSEGTLTLTEQKRPGFWQGAVLQWINPKAWIACMSGISAFSLHNEYGKLGVFLLLYFTICFLSQMAWATAGEKISIFFANERRRRLINQIMGGSLIVIAGYLVASHFL</sequence>
<dbReference type="EMBL" id="LYBM01000005">
    <property type="protein sequence ID" value="ODA35224.1"/>
    <property type="molecule type" value="Genomic_DNA"/>
</dbReference>
<feature type="transmembrane region" description="Helical" evidence="6">
    <location>
        <begin position="38"/>
        <end position="62"/>
    </location>
</feature>
<evidence type="ECO:0000256" key="1">
    <source>
        <dbReference type="ARBA" id="ARBA00004651"/>
    </source>
</evidence>
<evidence type="ECO:0000313" key="8">
    <source>
        <dbReference type="Proteomes" id="UP000094936"/>
    </source>
</evidence>
<keyword evidence="8" id="KW-1185">Reference proteome</keyword>
<reference evidence="7 8" key="1">
    <citation type="submission" date="2016-05" db="EMBL/GenBank/DDBJ databases">
        <title>Genomic Taxonomy of the Vibrionaceae.</title>
        <authorList>
            <person name="Gomez-Gil B."/>
            <person name="Enciso-Ibarra J."/>
        </authorList>
    </citation>
    <scope>NUCLEOTIDE SEQUENCE [LARGE SCALE GENOMIC DNA]</scope>
    <source>
        <strain evidence="7 8">CAIM 1920</strain>
    </source>
</reference>
<comment type="subcellular location">
    <subcellularLocation>
        <location evidence="1">Cell membrane</location>
        <topology evidence="1">Multi-pass membrane protein</topology>
    </subcellularLocation>
</comment>